<protein>
    <submittedName>
        <fullName evidence="6">MFS transporter</fullName>
    </submittedName>
</protein>
<dbReference type="Pfam" id="PF07690">
    <property type="entry name" value="MFS_1"/>
    <property type="match status" value="1"/>
</dbReference>
<evidence type="ECO:0000256" key="1">
    <source>
        <dbReference type="ARBA" id="ARBA00022692"/>
    </source>
</evidence>
<dbReference type="PANTHER" id="PTHR11360">
    <property type="entry name" value="MONOCARBOXYLATE TRANSPORTER"/>
    <property type="match status" value="1"/>
</dbReference>
<feature type="transmembrane region" description="Helical" evidence="4">
    <location>
        <begin position="112"/>
        <end position="139"/>
    </location>
</feature>
<feature type="transmembrane region" description="Helical" evidence="4">
    <location>
        <begin position="86"/>
        <end position="106"/>
    </location>
</feature>
<feature type="transmembrane region" description="Helical" evidence="4">
    <location>
        <begin position="55"/>
        <end position="79"/>
    </location>
</feature>
<dbReference type="RefSeq" id="WP_284057198.1">
    <property type="nucleotide sequence ID" value="NZ_JAMSLR010000006.1"/>
</dbReference>
<accession>A0AA42BB65</accession>
<dbReference type="GO" id="GO:0022857">
    <property type="term" value="F:transmembrane transporter activity"/>
    <property type="evidence" value="ECO:0007669"/>
    <property type="project" value="InterPro"/>
</dbReference>
<dbReference type="InterPro" id="IPR050327">
    <property type="entry name" value="Proton-linked_MCT"/>
</dbReference>
<keyword evidence="2 4" id="KW-1133">Transmembrane helix</keyword>
<feature type="transmembrane region" description="Helical" evidence="4">
    <location>
        <begin position="287"/>
        <end position="307"/>
    </location>
</feature>
<feature type="transmembrane region" description="Helical" evidence="4">
    <location>
        <begin position="146"/>
        <end position="171"/>
    </location>
</feature>
<name>A0AA42BB65_9BACT</name>
<dbReference type="AlphaFoldDB" id="A0AA42BB65"/>
<dbReference type="Proteomes" id="UP001165306">
    <property type="component" value="Unassembled WGS sequence"/>
</dbReference>
<feature type="transmembrane region" description="Helical" evidence="4">
    <location>
        <begin position="177"/>
        <end position="197"/>
    </location>
</feature>
<evidence type="ECO:0000313" key="6">
    <source>
        <dbReference type="EMBL" id="MCM8749415.1"/>
    </source>
</evidence>
<dbReference type="Gene3D" id="1.20.1250.20">
    <property type="entry name" value="MFS general substrate transporter like domains"/>
    <property type="match status" value="2"/>
</dbReference>
<proteinExistence type="predicted"/>
<dbReference type="InterPro" id="IPR020846">
    <property type="entry name" value="MFS_dom"/>
</dbReference>
<feature type="transmembrane region" description="Helical" evidence="4">
    <location>
        <begin position="20"/>
        <end position="43"/>
    </location>
</feature>
<comment type="caution">
    <text evidence="6">The sequence shown here is derived from an EMBL/GenBank/DDBJ whole genome shotgun (WGS) entry which is preliminary data.</text>
</comment>
<sequence length="421" mass="43878">MATMEQPEQHSSSAAWVQWAILAVATTILAIAAGGRFLVGLVFDEMQQHFHMTHGGLGSVVSISVLMVGLGQPLVGWLVDRFSARVVAAGGLLLLGTGLIVVSQAGSGLGLVLGYGVLTGLGLATLTPTVMTPVVAAWFERRRTTALSIISAANPMGQSLVVPALALLVAATGWQDGYFLLGLLVAAVGAPLIFVLLREQRRIATTAEGFTGCGVRQAVASRAWWQLAFGFFVCGFTMAWVMTFFVDYALQHGLGRGLAATGLSLMGWMSLAGALATGWWQDRAGTTLPLSVVYALRGIGFGLLLLAGSWMPAILLAVAVIGLSWSATTPLTSSLCVALYGRRNLGTIFGLLFAIMPVGSAAGASLSGLLYDFMGAYQPSLLLNLVAGLLAALVVLPIRVTPRFRPASTSAARPVATTMAD</sequence>
<evidence type="ECO:0000259" key="5">
    <source>
        <dbReference type="PROSITE" id="PS50850"/>
    </source>
</evidence>
<feature type="transmembrane region" description="Helical" evidence="4">
    <location>
        <begin position="224"/>
        <end position="246"/>
    </location>
</feature>
<dbReference type="PROSITE" id="PS50850">
    <property type="entry name" value="MFS"/>
    <property type="match status" value="1"/>
</dbReference>
<evidence type="ECO:0000256" key="2">
    <source>
        <dbReference type="ARBA" id="ARBA00022989"/>
    </source>
</evidence>
<feature type="transmembrane region" description="Helical" evidence="4">
    <location>
        <begin position="348"/>
        <end position="371"/>
    </location>
</feature>
<feature type="transmembrane region" description="Helical" evidence="4">
    <location>
        <begin position="377"/>
        <end position="398"/>
    </location>
</feature>
<evidence type="ECO:0000256" key="4">
    <source>
        <dbReference type="SAM" id="Phobius"/>
    </source>
</evidence>
<dbReference type="InterPro" id="IPR036259">
    <property type="entry name" value="MFS_trans_sf"/>
</dbReference>
<feature type="transmembrane region" description="Helical" evidence="4">
    <location>
        <begin position="313"/>
        <end position="341"/>
    </location>
</feature>
<keyword evidence="7" id="KW-1185">Reference proteome</keyword>
<dbReference type="EMBL" id="JAMSLR010000006">
    <property type="protein sequence ID" value="MCM8749415.1"/>
    <property type="molecule type" value="Genomic_DNA"/>
</dbReference>
<feature type="domain" description="Major facilitator superfamily (MFS) profile" evidence="5">
    <location>
        <begin position="21"/>
        <end position="405"/>
    </location>
</feature>
<keyword evidence="3 4" id="KW-0472">Membrane</keyword>
<evidence type="ECO:0000256" key="3">
    <source>
        <dbReference type="ARBA" id="ARBA00023136"/>
    </source>
</evidence>
<organism evidence="6 7">
    <name type="scientific">Thermalbibacter longus</name>
    <dbReference type="NCBI Taxonomy" id="2951981"/>
    <lineage>
        <taxon>Bacteria</taxon>
        <taxon>Pseudomonadati</taxon>
        <taxon>Thermomicrobiota</taxon>
        <taxon>Thermomicrobia</taxon>
        <taxon>Thermomicrobiales</taxon>
        <taxon>Thermomicrobiaceae</taxon>
        <taxon>Thermalbibacter</taxon>
    </lineage>
</organism>
<dbReference type="CDD" id="cd17355">
    <property type="entry name" value="MFS_YcxA_like"/>
    <property type="match status" value="1"/>
</dbReference>
<dbReference type="SUPFAM" id="SSF103473">
    <property type="entry name" value="MFS general substrate transporter"/>
    <property type="match status" value="1"/>
</dbReference>
<dbReference type="InterPro" id="IPR011701">
    <property type="entry name" value="MFS"/>
</dbReference>
<reference evidence="6" key="1">
    <citation type="submission" date="2022-06" db="EMBL/GenBank/DDBJ databases">
        <title>CFH 74404 Thermomicrobiaceae sp.</title>
        <authorList>
            <person name="Ming H."/>
            <person name="Li W.-J."/>
            <person name="Zhao Z."/>
        </authorList>
    </citation>
    <scope>NUCLEOTIDE SEQUENCE</scope>
    <source>
        <strain evidence="6">CFH 74404</strain>
    </source>
</reference>
<dbReference type="PANTHER" id="PTHR11360:SF284">
    <property type="entry name" value="EG:103B4.3 PROTEIN-RELATED"/>
    <property type="match status" value="1"/>
</dbReference>
<gene>
    <name evidence="6" type="ORF">NET02_09675</name>
</gene>
<feature type="transmembrane region" description="Helical" evidence="4">
    <location>
        <begin position="258"/>
        <end position="280"/>
    </location>
</feature>
<keyword evidence="1 4" id="KW-0812">Transmembrane</keyword>
<evidence type="ECO:0000313" key="7">
    <source>
        <dbReference type="Proteomes" id="UP001165306"/>
    </source>
</evidence>